<dbReference type="PROSITE" id="PS50851">
    <property type="entry name" value="CHEW"/>
    <property type="match status" value="1"/>
</dbReference>
<evidence type="ECO:0000313" key="3">
    <source>
        <dbReference type="Proteomes" id="UP000078287"/>
    </source>
</evidence>
<dbReference type="Proteomes" id="UP000078287">
    <property type="component" value="Unassembled WGS sequence"/>
</dbReference>
<evidence type="ECO:0000259" key="1">
    <source>
        <dbReference type="PROSITE" id="PS50851"/>
    </source>
</evidence>
<dbReference type="Gene3D" id="2.30.30.40">
    <property type="entry name" value="SH3 Domains"/>
    <property type="match status" value="1"/>
</dbReference>
<dbReference type="Pfam" id="PF01584">
    <property type="entry name" value="CheW"/>
    <property type="match status" value="1"/>
</dbReference>
<dbReference type="EMBL" id="LWQS01000038">
    <property type="protein sequence ID" value="OAN47383.1"/>
    <property type="molecule type" value="Genomic_DNA"/>
</dbReference>
<dbReference type="STRING" id="1707952.A6A03_01175"/>
<feature type="domain" description="CheW-like" evidence="1">
    <location>
        <begin position="9"/>
        <end position="146"/>
    </location>
</feature>
<dbReference type="GO" id="GO:0007165">
    <property type="term" value="P:signal transduction"/>
    <property type="evidence" value="ECO:0007669"/>
    <property type="project" value="InterPro"/>
</dbReference>
<organism evidence="2 3">
    <name type="scientific">Chloroflexus islandicus</name>
    <dbReference type="NCBI Taxonomy" id="1707952"/>
    <lineage>
        <taxon>Bacteria</taxon>
        <taxon>Bacillati</taxon>
        <taxon>Chloroflexota</taxon>
        <taxon>Chloroflexia</taxon>
        <taxon>Chloroflexales</taxon>
        <taxon>Chloroflexineae</taxon>
        <taxon>Chloroflexaceae</taxon>
        <taxon>Chloroflexus</taxon>
    </lineage>
</organism>
<dbReference type="InterPro" id="IPR036061">
    <property type="entry name" value="CheW-like_dom_sf"/>
</dbReference>
<sequence>MSLLKPPPTAMVVVCRIGSRFVALPMQTVVHTSRLSELAPPGDAPLVVCGIVTLHGATVPVIDGRSLLGEPPGYALDSHILLAAPDIDQPPEIGLLVDEVISLHRVGPDGLAPLDHIDGISCGVVRDLPQPALLLDVDELFALAHGSARD</sequence>
<reference evidence="2 3" key="1">
    <citation type="submission" date="2016-04" db="EMBL/GenBank/DDBJ databases">
        <title>Chloroflexus islandicus sp. nov., a thermophilic filamentous anoxygenic phototrophic bacterium from geyser Strokkur (Iceland).</title>
        <authorList>
            <person name="Gaisin V.A."/>
            <person name="Kalashnikov A.M."/>
            <person name="Sukhacheva M.V."/>
            <person name="Grouzdev D.S."/>
            <person name="Ivanov T.M."/>
            <person name="Kuznetsov B."/>
            <person name="Gorlenko V.M."/>
        </authorList>
    </citation>
    <scope>NUCLEOTIDE SEQUENCE [LARGE SCALE GENOMIC DNA]</scope>
    <source>
        <strain evidence="3">isl-2</strain>
    </source>
</reference>
<name>A0A178MFM9_9CHLR</name>
<dbReference type="Gene3D" id="2.40.50.180">
    <property type="entry name" value="CheA-289, Domain 4"/>
    <property type="match status" value="1"/>
</dbReference>
<dbReference type="SMART" id="SM00260">
    <property type="entry name" value="CheW"/>
    <property type="match status" value="1"/>
</dbReference>
<gene>
    <name evidence="2" type="ORF">A6A03_01175</name>
</gene>
<dbReference type="InterPro" id="IPR002545">
    <property type="entry name" value="CheW-lke_dom"/>
</dbReference>
<dbReference type="OrthoDB" id="9794382at2"/>
<dbReference type="RefSeq" id="WP_066784562.1">
    <property type="nucleotide sequence ID" value="NZ_LWQS01000038.1"/>
</dbReference>
<dbReference type="GO" id="GO:0006935">
    <property type="term" value="P:chemotaxis"/>
    <property type="evidence" value="ECO:0007669"/>
    <property type="project" value="InterPro"/>
</dbReference>
<dbReference type="AlphaFoldDB" id="A0A178MFM9"/>
<dbReference type="SUPFAM" id="SSF50341">
    <property type="entry name" value="CheW-like"/>
    <property type="match status" value="1"/>
</dbReference>
<proteinExistence type="predicted"/>
<protein>
    <submittedName>
        <fullName evidence="2">Chemotaxis protein CheW</fullName>
    </submittedName>
</protein>
<keyword evidence="3" id="KW-1185">Reference proteome</keyword>
<accession>A0A178MFM9</accession>
<evidence type="ECO:0000313" key="2">
    <source>
        <dbReference type="EMBL" id="OAN47383.1"/>
    </source>
</evidence>
<comment type="caution">
    <text evidence="2">The sequence shown here is derived from an EMBL/GenBank/DDBJ whole genome shotgun (WGS) entry which is preliminary data.</text>
</comment>